<keyword evidence="2" id="KW-1185">Reference proteome</keyword>
<gene>
    <name evidence="1" type="ORF">Cba03nite_14150</name>
</gene>
<protein>
    <recommendedName>
        <fullName evidence="3">DUF4272 domain-containing protein</fullName>
    </recommendedName>
</protein>
<reference evidence="1 2" key="1">
    <citation type="submission" date="2021-01" db="EMBL/GenBank/DDBJ databases">
        <title>Whole genome shotgun sequence of Catellatospora bangladeshensis NBRC 107357.</title>
        <authorList>
            <person name="Komaki H."/>
            <person name="Tamura T."/>
        </authorList>
    </citation>
    <scope>NUCLEOTIDE SEQUENCE [LARGE SCALE GENOMIC DNA]</scope>
    <source>
        <strain evidence="1 2">NBRC 107357</strain>
    </source>
</reference>
<dbReference type="EMBL" id="BONF01000008">
    <property type="protein sequence ID" value="GIF80066.1"/>
    <property type="molecule type" value="Genomic_DNA"/>
</dbReference>
<organism evidence="1 2">
    <name type="scientific">Catellatospora bangladeshensis</name>
    <dbReference type="NCBI Taxonomy" id="310355"/>
    <lineage>
        <taxon>Bacteria</taxon>
        <taxon>Bacillati</taxon>
        <taxon>Actinomycetota</taxon>
        <taxon>Actinomycetes</taxon>
        <taxon>Micromonosporales</taxon>
        <taxon>Micromonosporaceae</taxon>
        <taxon>Catellatospora</taxon>
    </lineage>
</organism>
<dbReference type="Pfam" id="PF14094">
    <property type="entry name" value="DUF4272"/>
    <property type="match status" value="1"/>
</dbReference>
<evidence type="ECO:0000313" key="2">
    <source>
        <dbReference type="Proteomes" id="UP000601223"/>
    </source>
</evidence>
<dbReference type="AlphaFoldDB" id="A0A8J3NI84"/>
<accession>A0A8J3NI84</accession>
<name>A0A8J3NI84_9ACTN</name>
<sequence length="228" mass="25141">MTGVAVPAPDPLAVRAASFQELTRLGVPLPPDTYPLVWEPSDAVELRPTGELEARVAILHVLLERCFGMPPEAAEKWLDGNRLIPDVTEPEWAFISEEVGDRQSFILHLDALSGLAWVLGISKTLDPLAAPPRVLEQMPDLLGGESFEAWRARILAAPRDPTVVAAALDLHYCLDWSFQELERQGLPCPGELNANAIGQRRWALEWATVFVGEFHEPPGGWEEVDLSV</sequence>
<comment type="caution">
    <text evidence="1">The sequence shown here is derived from an EMBL/GenBank/DDBJ whole genome shotgun (WGS) entry which is preliminary data.</text>
</comment>
<dbReference type="InterPro" id="IPR025368">
    <property type="entry name" value="DUF4272"/>
</dbReference>
<evidence type="ECO:0008006" key="3">
    <source>
        <dbReference type="Google" id="ProtNLM"/>
    </source>
</evidence>
<evidence type="ECO:0000313" key="1">
    <source>
        <dbReference type="EMBL" id="GIF80066.1"/>
    </source>
</evidence>
<dbReference type="Proteomes" id="UP000601223">
    <property type="component" value="Unassembled WGS sequence"/>
</dbReference>
<proteinExistence type="predicted"/>